<dbReference type="InterPro" id="IPR048284">
    <property type="entry name" value="EryCIII-like_N"/>
</dbReference>
<organism evidence="8 9">
    <name type="scientific">Marinactinospora rubrisoli</name>
    <dbReference type="NCBI Taxonomy" id="2715399"/>
    <lineage>
        <taxon>Bacteria</taxon>
        <taxon>Bacillati</taxon>
        <taxon>Actinomycetota</taxon>
        <taxon>Actinomycetes</taxon>
        <taxon>Streptosporangiales</taxon>
        <taxon>Nocardiopsidaceae</taxon>
        <taxon>Marinactinospora</taxon>
    </lineage>
</organism>
<evidence type="ECO:0000256" key="2">
    <source>
        <dbReference type="ARBA" id="ARBA00022676"/>
    </source>
</evidence>
<name>A0ABW2KQ06_9ACTN</name>
<dbReference type="Proteomes" id="UP001596540">
    <property type="component" value="Unassembled WGS sequence"/>
</dbReference>
<dbReference type="CDD" id="cd03784">
    <property type="entry name" value="GT1_Gtf-like"/>
    <property type="match status" value="1"/>
</dbReference>
<feature type="compositionally biased region" description="Pro residues" evidence="5">
    <location>
        <begin position="424"/>
        <end position="438"/>
    </location>
</feature>
<dbReference type="Pfam" id="PF06722">
    <property type="entry name" value="EryCIII-like_C"/>
    <property type="match status" value="1"/>
</dbReference>
<comment type="similarity">
    <text evidence="1">Belongs to the glycosyltransferase 28 family.</text>
</comment>
<dbReference type="EMBL" id="JBHTBH010000025">
    <property type="protein sequence ID" value="MFC7331510.1"/>
    <property type="molecule type" value="Genomic_DNA"/>
</dbReference>
<reference evidence="9" key="1">
    <citation type="journal article" date="2019" name="Int. J. Syst. Evol. Microbiol.">
        <title>The Global Catalogue of Microorganisms (GCM) 10K type strain sequencing project: providing services to taxonomists for standard genome sequencing and annotation.</title>
        <authorList>
            <consortium name="The Broad Institute Genomics Platform"/>
            <consortium name="The Broad Institute Genome Sequencing Center for Infectious Disease"/>
            <person name="Wu L."/>
            <person name="Ma J."/>
        </authorList>
    </citation>
    <scope>NUCLEOTIDE SEQUENCE [LARGE SCALE GENOMIC DNA]</scope>
    <source>
        <strain evidence="9">CGMCC 4.7382</strain>
    </source>
</reference>
<dbReference type="PANTHER" id="PTHR48050">
    <property type="entry name" value="STEROL 3-BETA-GLUCOSYLTRANSFERASE"/>
    <property type="match status" value="1"/>
</dbReference>
<dbReference type="SUPFAM" id="SSF53756">
    <property type="entry name" value="UDP-Glycosyltransferase/glycogen phosphorylase"/>
    <property type="match status" value="1"/>
</dbReference>
<evidence type="ECO:0000256" key="5">
    <source>
        <dbReference type="SAM" id="MobiDB-lite"/>
    </source>
</evidence>
<feature type="domain" description="Erythromycin biosynthesis protein CIII-like C-terminal" evidence="6">
    <location>
        <begin position="270"/>
        <end position="411"/>
    </location>
</feature>
<evidence type="ECO:0000256" key="4">
    <source>
        <dbReference type="ARBA" id="ARBA00023194"/>
    </source>
</evidence>
<evidence type="ECO:0000259" key="7">
    <source>
        <dbReference type="Pfam" id="PF21036"/>
    </source>
</evidence>
<feature type="domain" description="Erythromycin biosynthesis protein CIII-like N-terminal" evidence="7">
    <location>
        <begin position="22"/>
        <end position="254"/>
    </location>
</feature>
<feature type="region of interest" description="Disordered" evidence="5">
    <location>
        <begin position="411"/>
        <end position="444"/>
    </location>
</feature>
<comment type="caution">
    <text evidence="8">The sequence shown here is derived from an EMBL/GenBank/DDBJ whole genome shotgun (WGS) entry which is preliminary data.</text>
</comment>
<gene>
    <name evidence="8" type="ORF">ACFQRF_27570</name>
</gene>
<sequence>MRVLMTSFAQHAHFNGSVPLAWALRTAGHEVRVASHPALTPAITAAGLTAVPVGTDHPLDTVMRNGGPALFAPLRHPDFLENRPDRLDHDTLRYWDTVFTALVYAPANDDTVIDDLVRFTRHWRADLVIWEPFTFSGAVAARAAGAAHARLLSFPDMFLSTRAALLRKNAAHPAAEHDDALGEWLTWTIDRHGHPYDEEIVTGQWTIDQMPPSISLSLGQPTVPMRYIPYNGPAVVPAWLRSPPARPRVCLTLGTTTRSSAFPDAVSLRATLDALSDLDIEVVATLDAAQLATVGTLPANTRAVEYVPLHALLPTCAAIVHHGGAGTWSTAAVHGVPQVTLGWMWDAVYRARRLQDLEAGLFLPSGELTPAALRDRLVRLLSDPRHARGAARLRDEMLALPAPNDVVRELERRTEAAHRRTAPAPIPAAAPPRPPAAPRAPVAG</sequence>
<evidence type="ECO:0000256" key="3">
    <source>
        <dbReference type="ARBA" id="ARBA00022679"/>
    </source>
</evidence>
<dbReference type="InterPro" id="IPR010610">
    <property type="entry name" value="EryCIII-like_C"/>
</dbReference>
<keyword evidence="2" id="KW-0328">Glycosyltransferase</keyword>
<dbReference type="NCBIfam" id="TIGR04516">
    <property type="entry name" value="glycosyl_450act"/>
    <property type="match status" value="1"/>
</dbReference>
<dbReference type="InterPro" id="IPR050426">
    <property type="entry name" value="Glycosyltransferase_28"/>
</dbReference>
<dbReference type="InterPro" id="IPR002213">
    <property type="entry name" value="UDP_glucos_trans"/>
</dbReference>
<dbReference type="InterPro" id="IPR030953">
    <property type="entry name" value="Glycosyl_450act"/>
</dbReference>
<evidence type="ECO:0000313" key="8">
    <source>
        <dbReference type="EMBL" id="MFC7331510.1"/>
    </source>
</evidence>
<keyword evidence="3" id="KW-0808">Transferase</keyword>
<dbReference type="Gene3D" id="3.40.50.2000">
    <property type="entry name" value="Glycogen Phosphorylase B"/>
    <property type="match status" value="2"/>
</dbReference>
<evidence type="ECO:0000256" key="1">
    <source>
        <dbReference type="ARBA" id="ARBA00006962"/>
    </source>
</evidence>
<dbReference type="Pfam" id="PF21036">
    <property type="entry name" value="EryCIII-like_N"/>
    <property type="match status" value="1"/>
</dbReference>
<dbReference type="RefSeq" id="WP_379874396.1">
    <property type="nucleotide sequence ID" value="NZ_JBHTBH010000025.1"/>
</dbReference>
<dbReference type="PANTHER" id="PTHR48050:SF13">
    <property type="entry name" value="STEROL 3-BETA-GLUCOSYLTRANSFERASE UGT80A2"/>
    <property type="match status" value="1"/>
</dbReference>
<keyword evidence="4" id="KW-0045">Antibiotic biosynthesis</keyword>
<accession>A0ABW2KQ06</accession>
<evidence type="ECO:0000313" key="9">
    <source>
        <dbReference type="Proteomes" id="UP001596540"/>
    </source>
</evidence>
<evidence type="ECO:0000259" key="6">
    <source>
        <dbReference type="Pfam" id="PF06722"/>
    </source>
</evidence>
<protein>
    <submittedName>
        <fullName evidence="8">Activator-dependent family glycosyltransferase</fullName>
    </submittedName>
</protein>
<proteinExistence type="inferred from homology"/>
<keyword evidence="9" id="KW-1185">Reference proteome</keyword>